<dbReference type="InterPro" id="IPR018739">
    <property type="entry name" value="DUF2281"/>
</dbReference>
<reference evidence="3" key="1">
    <citation type="journal article" date="2024" name="Int. J. Syst. Evol. Microbiol.">
        <title>Methylomarinovum tepidoasis sp. nov., a moderately thermophilic methanotroph of the family Methylothermaceae isolated from a deep-sea hydrothermal field.</title>
        <authorList>
            <person name="Hirayama H."/>
            <person name="Takaki Y."/>
            <person name="Abe M."/>
            <person name="Miyazaki M."/>
            <person name="Uematsu K."/>
            <person name="Matsui Y."/>
            <person name="Takai K."/>
        </authorList>
    </citation>
    <scope>NUCLEOTIDE SEQUENCE [LARGE SCALE GENOMIC DNA]</scope>
    <source>
        <strain evidence="3">IN45</strain>
    </source>
</reference>
<evidence type="ECO:0000313" key="2">
    <source>
        <dbReference type="EMBL" id="BCX88939.1"/>
    </source>
</evidence>
<feature type="domain" description="DUF2281" evidence="1">
    <location>
        <begin position="6"/>
        <end position="64"/>
    </location>
</feature>
<sequence>MRELEKIIELIAQLPPDKQEEVADFVEFLSKKQAHRPPPSTPLVNEALFGLWKAREDMKDSVEYVRRLREKEWGPET</sequence>
<dbReference type="EMBL" id="AP024718">
    <property type="protein sequence ID" value="BCX88939.1"/>
    <property type="molecule type" value="Genomic_DNA"/>
</dbReference>
<proteinExistence type="predicted"/>
<protein>
    <recommendedName>
        <fullName evidence="1">DUF2281 domain-containing protein</fullName>
    </recommendedName>
</protein>
<organism evidence="2 3">
    <name type="scientific">Methylomarinovum tepidoasis</name>
    <dbReference type="NCBI Taxonomy" id="2840183"/>
    <lineage>
        <taxon>Bacteria</taxon>
        <taxon>Pseudomonadati</taxon>
        <taxon>Pseudomonadota</taxon>
        <taxon>Gammaproteobacteria</taxon>
        <taxon>Methylococcales</taxon>
        <taxon>Methylothermaceae</taxon>
        <taxon>Methylomarinovum</taxon>
    </lineage>
</organism>
<dbReference type="AlphaFoldDB" id="A0AAU9C6U4"/>
<keyword evidence="3" id="KW-1185">Reference proteome</keyword>
<evidence type="ECO:0000259" key="1">
    <source>
        <dbReference type="Pfam" id="PF10047"/>
    </source>
</evidence>
<dbReference type="Proteomes" id="UP001321450">
    <property type="component" value="Chromosome"/>
</dbReference>
<dbReference type="KEGG" id="meiy:MIN45_P1309"/>
<gene>
    <name evidence="2" type="ORF">MIN45_P1309</name>
</gene>
<name>A0AAU9C6U4_9GAMM</name>
<dbReference type="RefSeq" id="WP_286291162.1">
    <property type="nucleotide sequence ID" value="NZ_AP024718.1"/>
</dbReference>
<evidence type="ECO:0000313" key="3">
    <source>
        <dbReference type="Proteomes" id="UP001321450"/>
    </source>
</evidence>
<dbReference type="Pfam" id="PF10047">
    <property type="entry name" value="DUF2281"/>
    <property type="match status" value="1"/>
</dbReference>
<accession>A0AAU9C6U4</accession>